<dbReference type="PRINTS" id="PR00038">
    <property type="entry name" value="HTHLUXR"/>
</dbReference>
<sequence>MRTVCGTQARSTSCAAAGRSSSLSRPRPRATALPERARVALDAAAPARERLATLLGDEVELVPAAAADAVVRDTLHARDALAAIAEGFTAPTVLLVDDPHADVVLAALRAGASAVLARQSDAHELLAAIAAVRAGLVVVDAGMRDALAPVAASHPAAVAEPPTERERQVLAMLASGLSNRRIAERLAISENTVKAHVAAILAKLGATTRAEAVAIGIRLGLVTL</sequence>
<dbReference type="PROSITE" id="PS50043">
    <property type="entry name" value="HTH_LUXR_2"/>
    <property type="match status" value="1"/>
</dbReference>
<keyword evidence="2" id="KW-0238">DNA-binding</keyword>
<evidence type="ECO:0000256" key="2">
    <source>
        <dbReference type="ARBA" id="ARBA00023125"/>
    </source>
</evidence>
<dbReference type="RefSeq" id="WP_317996438.1">
    <property type="nucleotide sequence ID" value="NZ_AP025523.1"/>
</dbReference>
<keyword evidence="3" id="KW-0804">Transcription</keyword>
<dbReference type="Gene3D" id="3.40.50.2300">
    <property type="match status" value="1"/>
</dbReference>
<dbReference type="PANTHER" id="PTHR44688">
    <property type="entry name" value="DNA-BINDING TRANSCRIPTIONAL ACTIVATOR DEVR_DOSR"/>
    <property type="match status" value="1"/>
</dbReference>
<dbReference type="SUPFAM" id="SSF46894">
    <property type="entry name" value="C-terminal effector domain of the bipartite response regulators"/>
    <property type="match status" value="1"/>
</dbReference>
<accession>A0AAN1XVU2</accession>
<dbReference type="InterPro" id="IPR011006">
    <property type="entry name" value="CheY-like_superfamily"/>
</dbReference>
<organism evidence="5 6">
    <name type="scientific">Vulcanimicrobium alpinum</name>
    <dbReference type="NCBI Taxonomy" id="3016050"/>
    <lineage>
        <taxon>Bacteria</taxon>
        <taxon>Bacillati</taxon>
        <taxon>Vulcanimicrobiota</taxon>
        <taxon>Vulcanimicrobiia</taxon>
        <taxon>Vulcanimicrobiales</taxon>
        <taxon>Vulcanimicrobiaceae</taxon>
        <taxon>Vulcanimicrobium</taxon>
    </lineage>
</organism>
<gene>
    <name evidence="5" type="ORF">WPS_06670</name>
</gene>
<dbReference type="CDD" id="cd06170">
    <property type="entry name" value="LuxR_C_like"/>
    <property type="match status" value="1"/>
</dbReference>
<dbReference type="InterPro" id="IPR000792">
    <property type="entry name" value="Tscrpt_reg_LuxR_C"/>
</dbReference>
<dbReference type="GO" id="GO:0003677">
    <property type="term" value="F:DNA binding"/>
    <property type="evidence" value="ECO:0007669"/>
    <property type="project" value="UniProtKB-KW"/>
</dbReference>
<evidence type="ECO:0000259" key="4">
    <source>
        <dbReference type="PROSITE" id="PS50043"/>
    </source>
</evidence>
<dbReference type="Pfam" id="PF00196">
    <property type="entry name" value="GerE"/>
    <property type="match status" value="1"/>
</dbReference>
<dbReference type="Proteomes" id="UP001317532">
    <property type="component" value="Chromosome"/>
</dbReference>
<keyword evidence="6" id="KW-1185">Reference proteome</keyword>
<reference evidence="5 6" key="1">
    <citation type="journal article" date="2022" name="ISME Commun">
        <title>Vulcanimicrobium alpinus gen. nov. sp. nov., the first cultivated representative of the candidate phylum 'Eremiobacterota', is a metabolically versatile aerobic anoxygenic phototroph.</title>
        <authorList>
            <person name="Yabe S."/>
            <person name="Muto K."/>
            <person name="Abe K."/>
            <person name="Yokota A."/>
            <person name="Staudigel H."/>
            <person name="Tebo B.M."/>
        </authorList>
    </citation>
    <scope>NUCLEOTIDE SEQUENCE [LARGE SCALE GENOMIC DNA]</scope>
    <source>
        <strain evidence="5 6">WC8-2</strain>
    </source>
</reference>
<dbReference type="InterPro" id="IPR016032">
    <property type="entry name" value="Sig_transdc_resp-reg_C-effctor"/>
</dbReference>
<name>A0AAN1XVU2_UNVUL</name>
<proteinExistence type="predicted"/>
<feature type="domain" description="HTH luxR-type" evidence="4">
    <location>
        <begin position="155"/>
        <end position="220"/>
    </location>
</feature>
<dbReference type="KEGG" id="vab:WPS_06670"/>
<dbReference type="EMBL" id="AP025523">
    <property type="protein sequence ID" value="BDE05391.1"/>
    <property type="molecule type" value="Genomic_DNA"/>
</dbReference>
<evidence type="ECO:0000313" key="6">
    <source>
        <dbReference type="Proteomes" id="UP001317532"/>
    </source>
</evidence>
<evidence type="ECO:0000313" key="5">
    <source>
        <dbReference type="EMBL" id="BDE05391.1"/>
    </source>
</evidence>
<evidence type="ECO:0000256" key="1">
    <source>
        <dbReference type="ARBA" id="ARBA00023015"/>
    </source>
</evidence>
<dbReference type="SUPFAM" id="SSF52172">
    <property type="entry name" value="CheY-like"/>
    <property type="match status" value="1"/>
</dbReference>
<dbReference type="PANTHER" id="PTHR44688:SF25">
    <property type="entry name" value="HTH LUXR-TYPE DOMAIN-CONTAINING PROTEIN"/>
    <property type="match status" value="1"/>
</dbReference>
<dbReference type="PROSITE" id="PS00622">
    <property type="entry name" value="HTH_LUXR_1"/>
    <property type="match status" value="1"/>
</dbReference>
<dbReference type="SMART" id="SM00421">
    <property type="entry name" value="HTH_LUXR"/>
    <property type="match status" value="1"/>
</dbReference>
<dbReference type="AlphaFoldDB" id="A0AAN1XVU2"/>
<evidence type="ECO:0000256" key="3">
    <source>
        <dbReference type="ARBA" id="ARBA00023163"/>
    </source>
</evidence>
<dbReference type="GO" id="GO:0006355">
    <property type="term" value="P:regulation of DNA-templated transcription"/>
    <property type="evidence" value="ECO:0007669"/>
    <property type="project" value="InterPro"/>
</dbReference>
<keyword evidence="1" id="KW-0805">Transcription regulation</keyword>
<protein>
    <recommendedName>
        <fullName evidence="4">HTH luxR-type domain-containing protein</fullName>
    </recommendedName>
</protein>